<dbReference type="AlphaFoldDB" id="A0A133N622"/>
<evidence type="ECO:0000256" key="6">
    <source>
        <dbReference type="ARBA" id="ARBA00024916"/>
    </source>
</evidence>
<comment type="function">
    <text evidence="6 8 9">Necessary for efficient RNA polymerase transcription elongation past template-encoded arresting sites. The arresting sites in DNA have the property of trapping a certain fraction of elongating RNA polymerases that pass through, resulting in locked ternary complexes. Cleavage of the nascent transcript by cleavage factors such as GreA or GreB allows the resumption of elongation from the new 3'terminus. GreA releases sequences of 2 to 3 nucleotides.</text>
</comment>
<dbReference type="FunFam" id="3.10.50.30:FF:000001">
    <property type="entry name" value="Transcription elongation factor GreA"/>
    <property type="match status" value="1"/>
</dbReference>
<dbReference type="NCBIfam" id="NF001260">
    <property type="entry name" value="PRK00226.1-1"/>
    <property type="match status" value="1"/>
</dbReference>
<dbReference type="GO" id="GO:0006354">
    <property type="term" value="P:DNA-templated transcription elongation"/>
    <property type="evidence" value="ECO:0007669"/>
    <property type="project" value="TreeGrafter"/>
</dbReference>
<gene>
    <name evidence="8" type="primary">greA</name>
    <name evidence="10" type="ORF">B1P95_08465</name>
</gene>
<evidence type="ECO:0000313" key="10">
    <source>
        <dbReference type="EMBL" id="OOL82595.1"/>
    </source>
</evidence>
<protein>
    <recommendedName>
        <fullName evidence="2 8">Transcription elongation factor GreA</fullName>
    </recommendedName>
    <alternativeName>
        <fullName evidence="7 8">Transcript cleavage factor GreA</fullName>
    </alternativeName>
</protein>
<dbReference type="Pfam" id="PF03449">
    <property type="entry name" value="GreA_GreB_N"/>
    <property type="match status" value="1"/>
</dbReference>
<evidence type="ECO:0000256" key="9">
    <source>
        <dbReference type="RuleBase" id="RU000556"/>
    </source>
</evidence>
<dbReference type="NCBIfam" id="NF001261">
    <property type="entry name" value="PRK00226.1-2"/>
    <property type="match status" value="1"/>
</dbReference>
<keyword evidence="3 8" id="KW-0805">Transcription regulation</keyword>
<proteinExistence type="inferred from homology"/>
<dbReference type="InterPro" id="IPR036805">
    <property type="entry name" value="Tscrpt_elong_fac_GreA/B_N_sf"/>
</dbReference>
<dbReference type="Gene3D" id="3.10.50.30">
    <property type="entry name" value="Transcription elongation factor, GreA/GreB, C-terminal domain"/>
    <property type="match status" value="1"/>
</dbReference>
<dbReference type="InterPro" id="IPR006359">
    <property type="entry name" value="Tscrpt_elong_fac_GreA"/>
</dbReference>
<dbReference type="PROSITE" id="PS00830">
    <property type="entry name" value="GREAB_2"/>
    <property type="match status" value="1"/>
</dbReference>
<dbReference type="GO" id="GO:0032784">
    <property type="term" value="P:regulation of DNA-templated transcription elongation"/>
    <property type="evidence" value="ECO:0007669"/>
    <property type="project" value="UniProtKB-UniRule"/>
</dbReference>
<dbReference type="InterPro" id="IPR018151">
    <property type="entry name" value="TF_GreA/GreB_CS"/>
</dbReference>
<dbReference type="PANTHER" id="PTHR30437:SF4">
    <property type="entry name" value="TRANSCRIPTION ELONGATION FACTOR GREA"/>
    <property type="match status" value="1"/>
</dbReference>
<dbReference type="FunFam" id="1.10.287.180:FF:000001">
    <property type="entry name" value="Transcription elongation factor GreA"/>
    <property type="match status" value="1"/>
</dbReference>
<dbReference type="Pfam" id="PF01272">
    <property type="entry name" value="GreA_GreB"/>
    <property type="match status" value="1"/>
</dbReference>
<comment type="similarity">
    <text evidence="1 8 9">Belongs to the GreA/GreB family.</text>
</comment>
<dbReference type="Proteomes" id="UP000191171">
    <property type="component" value="Unassembled WGS sequence"/>
</dbReference>
<keyword evidence="4 8" id="KW-0238">DNA-binding</keyword>
<evidence type="ECO:0000256" key="5">
    <source>
        <dbReference type="ARBA" id="ARBA00023163"/>
    </source>
</evidence>
<dbReference type="SUPFAM" id="SSF54534">
    <property type="entry name" value="FKBP-like"/>
    <property type="match status" value="1"/>
</dbReference>
<evidence type="ECO:0000256" key="7">
    <source>
        <dbReference type="ARBA" id="ARBA00030776"/>
    </source>
</evidence>
<evidence type="ECO:0000256" key="4">
    <source>
        <dbReference type="ARBA" id="ARBA00023125"/>
    </source>
</evidence>
<evidence type="ECO:0000313" key="11">
    <source>
        <dbReference type="Proteomes" id="UP000191171"/>
    </source>
</evidence>
<dbReference type="PROSITE" id="PS00829">
    <property type="entry name" value="GREAB_1"/>
    <property type="match status" value="1"/>
</dbReference>
<evidence type="ECO:0000256" key="2">
    <source>
        <dbReference type="ARBA" id="ARBA00013729"/>
    </source>
</evidence>
<dbReference type="NCBIfam" id="NF001263">
    <property type="entry name" value="PRK00226.1-4"/>
    <property type="match status" value="1"/>
</dbReference>
<sequence length="198" mass="22518">MIIFRKTFTFEEKRGNLFWTIFLKRLPFAVFYRKKETLHMVEKVYPMTLEGKEKLEKELEELKTVKRGEIIERIKIARGFGDLSENSEYESAKDEQAFVEGRITTIENMIRFAQIIDNDGVDADEVSIGKTVTFIELPDGEEEEYTIVGSAEADPFSGKISNDSPIAQALIGKRKNDEVTIATPGGDMLVKIVKVEQA</sequence>
<dbReference type="InterPro" id="IPR023459">
    <property type="entry name" value="Tscrpt_elong_fac_GreA/B_fam"/>
</dbReference>
<dbReference type="Gene3D" id="1.10.287.180">
    <property type="entry name" value="Transcription elongation factor, GreA/GreB, N-terminal domain"/>
    <property type="match status" value="1"/>
</dbReference>
<dbReference type="InterPro" id="IPR022691">
    <property type="entry name" value="Tscrpt_elong_fac_GreA/B_N"/>
</dbReference>
<dbReference type="HAMAP" id="MF_00105">
    <property type="entry name" value="GreA_GreB"/>
    <property type="match status" value="1"/>
</dbReference>
<evidence type="ECO:0000256" key="3">
    <source>
        <dbReference type="ARBA" id="ARBA00023015"/>
    </source>
</evidence>
<keyword evidence="10" id="KW-0648">Protein biosynthesis</keyword>
<comment type="caution">
    <text evidence="10">The sequence shown here is derived from an EMBL/GenBank/DDBJ whole genome shotgun (WGS) entry which is preliminary data.</text>
</comment>
<dbReference type="SUPFAM" id="SSF46557">
    <property type="entry name" value="GreA transcript cleavage protein, N-terminal domain"/>
    <property type="match status" value="1"/>
</dbReference>
<dbReference type="GO" id="GO:0070063">
    <property type="term" value="F:RNA polymerase binding"/>
    <property type="evidence" value="ECO:0007669"/>
    <property type="project" value="InterPro"/>
</dbReference>
<dbReference type="InterPro" id="IPR001437">
    <property type="entry name" value="Tscrpt_elong_fac_GreA/B_C"/>
</dbReference>
<dbReference type="GO" id="GO:0003677">
    <property type="term" value="F:DNA binding"/>
    <property type="evidence" value="ECO:0007669"/>
    <property type="project" value="UniProtKB-UniRule"/>
</dbReference>
<keyword evidence="5 8" id="KW-0804">Transcription</keyword>
<reference evidence="10 11" key="1">
    <citation type="submission" date="2017-02" db="EMBL/GenBank/DDBJ databases">
        <title>Clonality and virulence of isolates of VRE in Hematopoietic Stem Cell Transplanted (HSCT) patients.</title>
        <authorList>
            <person name="Marchi A.P."/>
            <person name="Martins R.C."/>
            <person name="Marie S.K."/>
            <person name="Levin A.S."/>
            <person name="Costa S.F."/>
        </authorList>
    </citation>
    <scope>NUCLEOTIDE SEQUENCE [LARGE SCALE GENOMIC DNA]</scope>
    <source>
        <strain evidence="10 11">LIM1759</strain>
    </source>
</reference>
<dbReference type="EMBL" id="MVGJ01000039">
    <property type="protein sequence ID" value="OOL82595.1"/>
    <property type="molecule type" value="Genomic_DNA"/>
</dbReference>
<dbReference type="InterPro" id="IPR036953">
    <property type="entry name" value="GreA/GreB_C_sf"/>
</dbReference>
<accession>A0A133N622</accession>
<dbReference type="NCBIfam" id="TIGR01462">
    <property type="entry name" value="greA"/>
    <property type="match status" value="1"/>
</dbReference>
<organism evidence="10 11">
    <name type="scientific">Enterococcus faecium</name>
    <name type="common">Streptococcus faecium</name>
    <dbReference type="NCBI Taxonomy" id="1352"/>
    <lineage>
        <taxon>Bacteria</taxon>
        <taxon>Bacillati</taxon>
        <taxon>Bacillota</taxon>
        <taxon>Bacilli</taxon>
        <taxon>Lactobacillales</taxon>
        <taxon>Enterococcaceae</taxon>
        <taxon>Enterococcus</taxon>
    </lineage>
</organism>
<dbReference type="InterPro" id="IPR028624">
    <property type="entry name" value="Tscrpt_elong_fac_GreA/B"/>
</dbReference>
<evidence type="ECO:0000256" key="8">
    <source>
        <dbReference type="HAMAP-Rule" id="MF_00105"/>
    </source>
</evidence>
<keyword evidence="10" id="KW-0251">Elongation factor</keyword>
<evidence type="ECO:0000256" key="1">
    <source>
        <dbReference type="ARBA" id="ARBA00008213"/>
    </source>
</evidence>
<name>A0A133N622_ENTFC</name>
<dbReference type="PANTHER" id="PTHR30437">
    <property type="entry name" value="TRANSCRIPTION ELONGATION FACTOR GREA"/>
    <property type="match status" value="1"/>
</dbReference>
<dbReference type="GO" id="GO:0003746">
    <property type="term" value="F:translation elongation factor activity"/>
    <property type="evidence" value="ECO:0007669"/>
    <property type="project" value="UniProtKB-KW"/>
</dbReference>